<dbReference type="OrthoDB" id="1304672at2759"/>
<reference evidence="1 2" key="1">
    <citation type="journal article" date="2017" name="Genome Biol.">
        <title>New reference genome sequences of hot pepper reveal the massive evolution of plant disease-resistance genes by retroduplication.</title>
        <authorList>
            <person name="Kim S."/>
            <person name="Park J."/>
            <person name="Yeom S.I."/>
            <person name="Kim Y.M."/>
            <person name="Seo E."/>
            <person name="Kim K.T."/>
            <person name="Kim M.S."/>
            <person name="Lee J.M."/>
            <person name="Cheong K."/>
            <person name="Shin H.S."/>
            <person name="Kim S.B."/>
            <person name="Han K."/>
            <person name="Lee J."/>
            <person name="Park M."/>
            <person name="Lee H.A."/>
            <person name="Lee H.Y."/>
            <person name="Lee Y."/>
            <person name="Oh S."/>
            <person name="Lee J.H."/>
            <person name="Choi E."/>
            <person name="Choi E."/>
            <person name="Lee S.E."/>
            <person name="Jeon J."/>
            <person name="Kim H."/>
            <person name="Choi G."/>
            <person name="Song H."/>
            <person name="Lee J."/>
            <person name="Lee S.C."/>
            <person name="Kwon J.K."/>
            <person name="Lee H.Y."/>
            <person name="Koo N."/>
            <person name="Hong Y."/>
            <person name="Kim R.W."/>
            <person name="Kang W.H."/>
            <person name="Huh J.H."/>
            <person name="Kang B.C."/>
            <person name="Yang T.J."/>
            <person name="Lee Y.H."/>
            <person name="Bennetzen J.L."/>
            <person name="Choi D."/>
        </authorList>
    </citation>
    <scope>NUCLEOTIDE SEQUENCE [LARGE SCALE GENOMIC DNA]</scope>
    <source>
        <strain evidence="2">cv. PBC81</strain>
    </source>
</reference>
<dbReference type="Proteomes" id="UP000224567">
    <property type="component" value="Unassembled WGS sequence"/>
</dbReference>
<dbReference type="PANTHER" id="PTHR33022:SF13">
    <property type="entry name" value="UBIQUITIN-LIKE PROTEASE FAMILY PROFILE DOMAIN-CONTAINING PROTEIN"/>
    <property type="match status" value="1"/>
</dbReference>
<organism evidence="1 2">
    <name type="scientific">Capsicum baccatum</name>
    <name type="common">Peruvian pepper</name>
    <dbReference type="NCBI Taxonomy" id="33114"/>
    <lineage>
        <taxon>Eukaryota</taxon>
        <taxon>Viridiplantae</taxon>
        <taxon>Streptophyta</taxon>
        <taxon>Embryophyta</taxon>
        <taxon>Tracheophyta</taxon>
        <taxon>Spermatophyta</taxon>
        <taxon>Magnoliopsida</taxon>
        <taxon>eudicotyledons</taxon>
        <taxon>Gunneridae</taxon>
        <taxon>Pentapetalae</taxon>
        <taxon>asterids</taxon>
        <taxon>lamiids</taxon>
        <taxon>Solanales</taxon>
        <taxon>Solanaceae</taxon>
        <taxon>Solanoideae</taxon>
        <taxon>Capsiceae</taxon>
        <taxon>Capsicum</taxon>
    </lineage>
</organism>
<proteinExistence type="predicted"/>
<evidence type="ECO:0000313" key="1">
    <source>
        <dbReference type="EMBL" id="PHT38025.1"/>
    </source>
</evidence>
<gene>
    <name evidence="1" type="ORF">CQW23_21598</name>
</gene>
<dbReference type="AlphaFoldDB" id="A0A2G2VYH2"/>
<evidence type="ECO:0000313" key="2">
    <source>
        <dbReference type="Proteomes" id="UP000224567"/>
    </source>
</evidence>
<keyword evidence="2" id="KW-1185">Reference proteome</keyword>
<accession>A0A2G2VYH2</accession>
<dbReference type="PANTHER" id="PTHR33022">
    <property type="entry name" value="DUF1985 DOMAIN-CONTAINING PROTEIN"/>
    <property type="match status" value="1"/>
</dbReference>
<dbReference type="EMBL" id="MLFT02000009">
    <property type="protein sequence ID" value="PHT38025.1"/>
    <property type="molecule type" value="Genomic_DNA"/>
</dbReference>
<comment type="caution">
    <text evidence="1">The sequence shown here is derived from an EMBL/GenBank/DDBJ whole genome shotgun (WGS) entry which is preliminary data.</text>
</comment>
<sequence>MYENKDEMDKVDVIVEATAKENNITVDNPSTVSKEEEKMEPINLGERKNYSFEGFNILDEAPKNLKYLINDYSEWITDGLLKHHASRDCGPFVAAYAEHLNDGLQVPNDGLDARLLRKSYAALLWKYGEAKDQKSYITDVKDPR</sequence>
<reference evidence="2" key="2">
    <citation type="journal article" date="2017" name="J. Anim. Genet.">
        <title>Multiple reference genome sequences of hot pepper reveal the massive evolution of plant disease resistance genes by retroduplication.</title>
        <authorList>
            <person name="Kim S."/>
            <person name="Park J."/>
            <person name="Yeom S.-I."/>
            <person name="Kim Y.-M."/>
            <person name="Seo E."/>
            <person name="Kim K.-T."/>
            <person name="Kim M.-S."/>
            <person name="Lee J.M."/>
            <person name="Cheong K."/>
            <person name="Shin H.-S."/>
            <person name="Kim S.-B."/>
            <person name="Han K."/>
            <person name="Lee J."/>
            <person name="Park M."/>
            <person name="Lee H.-A."/>
            <person name="Lee H.-Y."/>
            <person name="Lee Y."/>
            <person name="Oh S."/>
            <person name="Lee J.H."/>
            <person name="Choi E."/>
            <person name="Choi E."/>
            <person name="Lee S.E."/>
            <person name="Jeon J."/>
            <person name="Kim H."/>
            <person name="Choi G."/>
            <person name="Song H."/>
            <person name="Lee J."/>
            <person name="Lee S.-C."/>
            <person name="Kwon J.-K."/>
            <person name="Lee H.-Y."/>
            <person name="Koo N."/>
            <person name="Hong Y."/>
            <person name="Kim R.W."/>
            <person name="Kang W.-H."/>
            <person name="Huh J.H."/>
            <person name="Kang B.-C."/>
            <person name="Yang T.-J."/>
            <person name="Lee Y.-H."/>
            <person name="Bennetzen J.L."/>
            <person name="Choi D."/>
        </authorList>
    </citation>
    <scope>NUCLEOTIDE SEQUENCE [LARGE SCALE GENOMIC DNA]</scope>
    <source>
        <strain evidence="2">cv. PBC81</strain>
    </source>
</reference>
<evidence type="ECO:0008006" key="3">
    <source>
        <dbReference type="Google" id="ProtNLM"/>
    </source>
</evidence>
<protein>
    <recommendedName>
        <fullName evidence="3">Ubiquitin-like protease family profile domain-containing protein</fullName>
    </recommendedName>
</protein>
<name>A0A2G2VYH2_CAPBA</name>